<keyword evidence="2" id="KW-1185">Reference proteome</keyword>
<accession>A0A9P7A2U5</accession>
<gene>
    <name evidence="1" type="ORF">EV702DRAFT_1244556</name>
</gene>
<dbReference type="AlphaFoldDB" id="A0A9P7A2U5"/>
<proteinExistence type="predicted"/>
<evidence type="ECO:0000313" key="1">
    <source>
        <dbReference type="EMBL" id="KAG1781435.1"/>
    </source>
</evidence>
<dbReference type="EMBL" id="JABBWD010000005">
    <property type="protein sequence ID" value="KAG1781435.1"/>
    <property type="molecule type" value="Genomic_DNA"/>
</dbReference>
<sequence>MHRLIPSYLSCYLQTLSFNNDHNEPEEVHMRISTDLQGQLLNTNQVHNYIYRADSLADMNFYDFCRCMRVESIGRTAKIKNTYETRLGVLHRHQLKAEHPSAETHVLVEHTNEARGDGDAEIVPRIIGMSIPHKTNVKLWAIFCLAHFKLFSILRALIAEAADPVEVYERWPFGSRSVDIMANWEAVHKCEDERDADRLRKHAQLTTESKALTSSVGLGAEDNELDFCEPAIPSRQAESDFRVQQAVLELQQAGWFDVAHVNQAGASPVVNLPTNGRDISVNIKH</sequence>
<dbReference type="Proteomes" id="UP000714275">
    <property type="component" value="Unassembled WGS sequence"/>
</dbReference>
<reference evidence="1" key="1">
    <citation type="journal article" date="2020" name="New Phytol.">
        <title>Comparative genomics reveals dynamic genome evolution in host specialist ectomycorrhizal fungi.</title>
        <authorList>
            <person name="Lofgren L.A."/>
            <person name="Nguyen N.H."/>
            <person name="Vilgalys R."/>
            <person name="Ruytinx J."/>
            <person name="Liao H.L."/>
            <person name="Branco S."/>
            <person name="Kuo A."/>
            <person name="LaButti K."/>
            <person name="Lipzen A."/>
            <person name="Andreopoulos W."/>
            <person name="Pangilinan J."/>
            <person name="Riley R."/>
            <person name="Hundley H."/>
            <person name="Na H."/>
            <person name="Barry K."/>
            <person name="Grigoriev I.V."/>
            <person name="Stajich J.E."/>
            <person name="Kennedy P.G."/>
        </authorList>
    </citation>
    <scope>NUCLEOTIDE SEQUENCE</scope>
    <source>
        <strain evidence="1">DOB743</strain>
    </source>
</reference>
<name>A0A9P7A2U5_9AGAM</name>
<evidence type="ECO:0000313" key="2">
    <source>
        <dbReference type="Proteomes" id="UP000714275"/>
    </source>
</evidence>
<comment type="caution">
    <text evidence="1">The sequence shown here is derived from an EMBL/GenBank/DDBJ whole genome shotgun (WGS) entry which is preliminary data.</text>
</comment>
<dbReference type="OrthoDB" id="2605670at2759"/>
<organism evidence="1 2">
    <name type="scientific">Suillus placidus</name>
    <dbReference type="NCBI Taxonomy" id="48579"/>
    <lineage>
        <taxon>Eukaryota</taxon>
        <taxon>Fungi</taxon>
        <taxon>Dikarya</taxon>
        <taxon>Basidiomycota</taxon>
        <taxon>Agaricomycotina</taxon>
        <taxon>Agaricomycetes</taxon>
        <taxon>Agaricomycetidae</taxon>
        <taxon>Boletales</taxon>
        <taxon>Suillineae</taxon>
        <taxon>Suillaceae</taxon>
        <taxon>Suillus</taxon>
    </lineage>
</organism>
<protein>
    <submittedName>
        <fullName evidence="1">Uncharacterized protein</fullName>
    </submittedName>
</protein>